<reference evidence="2 3" key="1">
    <citation type="submission" date="2018-04" db="EMBL/GenBank/DDBJ databases">
        <authorList>
            <person name="Zhang X."/>
            <person name="Yuan J."/>
            <person name="Li F."/>
            <person name="Xiang J."/>
        </authorList>
    </citation>
    <scope>NUCLEOTIDE SEQUENCE [LARGE SCALE GENOMIC DNA]</scope>
    <source>
        <tissue evidence="2">Muscle</tissue>
    </source>
</reference>
<accession>A0A3R7QG06</accession>
<dbReference type="Proteomes" id="UP000283509">
    <property type="component" value="Unassembled WGS sequence"/>
</dbReference>
<proteinExistence type="predicted"/>
<organism evidence="2 3">
    <name type="scientific">Penaeus vannamei</name>
    <name type="common">Whiteleg shrimp</name>
    <name type="synonym">Litopenaeus vannamei</name>
    <dbReference type="NCBI Taxonomy" id="6689"/>
    <lineage>
        <taxon>Eukaryota</taxon>
        <taxon>Metazoa</taxon>
        <taxon>Ecdysozoa</taxon>
        <taxon>Arthropoda</taxon>
        <taxon>Crustacea</taxon>
        <taxon>Multicrustacea</taxon>
        <taxon>Malacostraca</taxon>
        <taxon>Eumalacostraca</taxon>
        <taxon>Eucarida</taxon>
        <taxon>Decapoda</taxon>
        <taxon>Dendrobranchiata</taxon>
        <taxon>Penaeoidea</taxon>
        <taxon>Penaeidae</taxon>
        <taxon>Penaeus</taxon>
    </lineage>
</organism>
<dbReference type="EMBL" id="QCYY01001497">
    <property type="protein sequence ID" value="ROT77668.1"/>
    <property type="molecule type" value="Genomic_DNA"/>
</dbReference>
<gene>
    <name evidence="2" type="ORF">C7M84_003665</name>
</gene>
<feature type="region of interest" description="Disordered" evidence="1">
    <location>
        <begin position="1"/>
        <end position="20"/>
    </location>
</feature>
<dbReference type="AlphaFoldDB" id="A0A3R7QG06"/>
<reference evidence="2 3" key="2">
    <citation type="submission" date="2019-01" db="EMBL/GenBank/DDBJ databases">
        <title>The decoding of complex shrimp genome reveals the adaptation for benthos swimmer, frequently molting mechanism and breeding impact on genome.</title>
        <authorList>
            <person name="Sun Y."/>
            <person name="Gao Y."/>
            <person name="Yu Y."/>
        </authorList>
    </citation>
    <scope>NUCLEOTIDE SEQUENCE [LARGE SCALE GENOMIC DNA]</scope>
    <source>
        <tissue evidence="2">Muscle</tissue>
    </source>
</reference>
<sequence>MTRPPHPLLNRNSGTRRDDSFSLPSQLWLADEGCFTIEFRQLTEAPLRIPSHVPRSSSPCVSEQIAAPEIMSPGKRHLAHKYKTVIGDEARGGRCGRADETSAGVRCLKDQQFFPDEFKPLRTPKPRCKIFPGPRPPLRASAGQRRQELRSGRRVASRGYKEPIILHLFAASGGGGGVGGARGNFSRARYAPRQHAAPALLTWTCLHTFIESANFSQQRLTHHAKGQVNLVLTYPRPPFRSPPRLLRRLHQALFPYTIYVLVSAATCASDPLTCAFRCNSSYLPRLIQAAVLLALPILVRLPRHAYLPHLHHLFHLFHLSFVRHPPLTCPTPQKTCLSQQQESLPLVLACSLRKYTLVVLTVNVTVARAPRPAAAQRHGRGRNVGAPCYPCPCRAASGRPLRMS</sequence>
<comment type="caution">
    <text evidence="2">The sequence shown here is derived from an EMBL/GenBank/DDBJ whole genome shotgun (WGS) entry which is preliminary data.</text>
</comment>
<evidence type="ECO:0000313" key="3">
    <source>
        <dbReference type="Proteomes" id="UP000283509"/>
    </source>
</evidence>
<evidence type="ECO:0000313" key="2">
    <source>
        <dbReference type="EMBL" id="ROT77668.1"/>
    </source>
</evidence>
<protein>
    <submittedName>
        <fullName evidence="2">Uncharacterized protein</fullName>
    </submittedName>
</protein>
<keyword evidence="3" id="KW-1185">Reference proteome</keyword>
<name>A0A3R7QG06_PENVA</name>
<evidence type="ECO:0000256" key="1">
    <source>
        <dbReference type="SAM" id="MobiDB-lite"/>
    </source>
</evidence>
<feature type="region of interest" description="Disordered" evidence="1">
    <location>
        <begin position="132"/>
        <end position="154"/>
    </location>
</feature>